<comment type="cofactor">
    <cofactor evidence="5">
        <name>[4Fe-4S] cluster</name>
        <dbReference type="ChEBI" id="CHEBI:49883"/>
    </cofactor>
    <text evidence="5">Binds 2 [4Fe-4S] clusters. In this family the first cluster has a non-standard and varying [4Fe-4S] binding motif CX(2)CX(2)CX(4-5)CP.</text>
</comment>
<evidence type="ECO:0000256" key="2">
    <source>
        <dbReference type="ARBA" id="ARBA00023002"/>
    </source>
</evidence>
<keyword evidence="9" id="KW-1185">Reference proteome</keyword>
<dbReference type="GO" id="GO:0030976">
    <property type="term" value="F:thiamine pyrophosphate binding"/>
    <property type="evidence" value="ECO:0007669"/>
    <property type="project" value="InterPro"/>
</dbReference>
<reference evidence="8" key="1">
    <citation type="submission" date="2017-05" db="EMBL/GenBank/DDBJ databases">
        <authorList>
            <person name="Varghese N."/>
            <person name="Submissions S."/>
        </authorList>
    </citation>
    <scope>NUCLEOTIDE SEQUENCE</scope>
    <source>
        <strain evidence="8">Su22</strain>
    </source>
</reference>
<comment type="caution">
    <text evidence="8">The sequence shown here is derived from an EMBL/GenBank/DDBJ whole genome shotgun (WGS) entry which is preliminary data.</text>
</comment>
<dbReference type="GO" id="GO:0046872">
    <property type="term" value="F:metal ion binding"/>
    <property type="evidence" value="ECO:0007669"/>
    <property type="project" value="UniProtKB-KW"/>
</dbReference>
<dbReference type="PROSITE" id="PS51379">
    <property type="entry name" value="4FE4S_FER_2"/>
    <property type="match status" value="2"/>
</dbReference>
<keyword evidence="2" id="KW-0560">Oxidoreductase</keyword>
<dbReference type="Pfam" id="PF02775">
    <property type="entry name" value="TPP_enzyme_C"/>
    <property type="match status" value="1"/>
</dbReference>
<evidence type="ECO:0000256" key="4">
    <source>
        <dbReference type="ARBA" id="ARBA00023014"/>
    </source>
</evidence>
<evidence type="ECO:0000259" key="7">
    <source>
        <dbReference type="PROSITE" id="PS51379"/>
    </source>
</evidence>
<feature type="domain" description="4Fe-4S ferredoxin-type" evidence="7">
    <location>
        <begin position="600"/>
        <end position="629"/>
    </location>
</feature>
<sequence>MSSPQKTVMTGNQAVARGFWEAGGLVAASYPGSPTVEVLESLHQFPEVESEFSTNEKVALEVAIGASLAGVRALASMKHVGVNIAADPLMTFTQTPTRGGFVLISGDDPGMNSSQNEQDNRNFARFANMAVLVPSNSQEAKDYTRMALEISEAYHLPMMVQITSRVCHGRCLVVLGERETHRGTPFPREVPNYAMIPPNTFDKQYQMKERLEKLAEGPEMEGLMQLEETPGAATLIITSGLPHHNLKELENLNQPVSILKLGMPFPLPEKKLKALAAQYEKVIVVEELTPFIENQLKVMGIACEGKSLFPFTGELHTETIEVGLMKAGLVKQPAYQSANLKEVNLAESVASSEDAHAREGAVSEEVAGQAVQVPSRPPLFCAGCPHRPVFDILKKSKVMVNNDIGCYSMGLFPPFEASHSLISMGATLGISKGMLKANRQAGRPIPLVSVIGDGTFFHSGMPGMVNLLTGLEPEDNLTILLLDNGTTAMTGGQANAATGGRSETNTQPFVDIPQVLKAMGVADVQVVDQFRYKEASEAINKAIKTPGLSVIITTRPCALHFKIKNPIYQVDPAICIGCRTCIKTNCPPLRMKAYEGYDKLKSSIDPTMCVGCSICAQVCPVNAISRPVDRNKSGSKAGAKEAESLESTEGAGGKKTTPSHGAESLEKEENR</sequence>
<dbReference type="RefSeq" id="WP_283410189.1">
    <property type="nucleotide sequence ID" value="NZ_FXUF01000013.1"/>
</dbReference>
<feature type="binding site" evidence="5">
    <location>
        <position position="615"/>
    </location>
    <ligand>
        <name>[4Fe-4S] cluster</name>
        <dbReference type="ChEBI" id="CHEBI:49883"/>
        <label>2</label>
    </ligand>
</feature>
<protein>
    <submittedName>
        <fullName evidence="8">Indolepyruvate ferredoxin oxidoreductase alpha subunit</fullName>
    </submittedName>
</protein>
<dbReference type="FunFam" id="3.40.50.970:FF:000039">
    <property type="entry name" value="Indolepyruvate oxidoreductase subunit IorA"/>
    <property type="match status" value="1"/>
</dbReference>
<gene>
    <name evidence="8" type="ORF">SAMN06296020_11342</name>
</gene>
<proteinExistence type="predicted"/>
<keyword evidence="1 5" id="KW-0479">Metal-binding</keyword>
<dbReference type="GO" id="GO:0051539">
    <property type="term" value="F:4 iron, 4 sulfur cluster binding"/>
    <property type="evidence" value="ECO:0007669"/>
    <property type="project" value="UniProtKB-KW"/>
</dbReference>
<organism evidence="8 9">
    <name type="scientific">Anoxynatronum buryatiense</name>
    <dbReference type="NCBI Taxonomy" id="489973"/>
    <lineage>
        <taxon>Bacteria</taxon>
        <taxon>Bacillati</taxon>
        <taxon>Bacillota</taxon>
        <taxon>Clostridia</taxon>
        <taxon>Eubacteriales</taxon>
        <taxon>Clostridiaceae</taxon>
        <taxon>Anoxynatronum</taxon>
    </lineage>
</organism>
<feature type="binding site" evidence="5">
    <location>
        <position position="609"/>
    </location>
    <ligand>
        <name>[4Fe-4S] cluster</name>
        <dbReference type="ChEBI" id="CHEBI:49883"/>
        <label>2</label>
    </ligand>
</feature>
<keyword evidence="3 5" id="KW-0408">Iron</keyword>
<dbReference type="PANTHER" id="PTHR43710:SF5">
    <property type="entry name" value="INDOLEPYRUVATE FERREDOXIN OXIDOREDUCTASE ALPHA SUBUNIT"/>
    <property type="match status" value="1"/>
</dbReference>
<keyword evidence="4 5" id="KW-0411">Iron-sulfur</keyword>
<name>A0AA45WY45_9CLOT</name>
<dbReference type="SUPFAM" id="SSF52518">
    <property type="entry name" value="Thiamin diphosphate-binding fold (THDP-binding)"/>
    <property type="match status" value="2"/>
</dbReference>
<dbReference type="InterPro" id="IPR029061">
    <property type="entry name" value="THDP-binding"/>
</dbReference>
<feature type="compositionally biased region" description="Basic and acidic residues" evidence="6">
    <location>
        <begin position="628"/>
        <end position="643"/>
    </location>
</feature>
<dbReference type="Gene3D" id="3.30.70.20">
    <property type="match status" value="1"/>
</dbReference>
<dbReference type="InterPro" id="IPR017896">
    <property type="entry name" value="4Fe4S_Fe-S-bd"/>
</dbReference>
<feature type="binding site" evidence="5">
    <location>
        <position position="612"/>
    </location>
    <ligand>
        <name>[4Fe-4S] cluster</name>
        <dbReference type="ChEBI" id="CHEBI:49883"/>
        <label>2</label>
    </ligand>
</feature>
<dbReference type="EMBL" id="FXUF01000013">
    <property type="protein sequence ID" value="SMP65852.1"/>
    <property type="molecule type" value="Genomic_DNA"/>
</dbReference>
<dbReference type="InterPro" id="IPR045025">
    <property type="entry name" value="HACL1-like"/>
</dbReference>
<dbReference type="Gene3D" id="3.40.50.970">
    <property type="match status" value="2"/>
</dbReference>
<feature type="binding site" evidence="5">
    <location>
        <position position="581"/>
    </location>
    <ligand>
        <name>[4Fe-4S] cluster</name>
        <dbReference type="ChEBI" id="CHEBI:49883"/>
        <label>1</label>
    </ligand>
</feature>
<accession>A0AA45WY45</accession>
<dbReference type="Pfam" id="PF00037">
    <property type="entry name" value="Fer4"/>
    <property type="match status" value="1"/>
</dbReference>
<evidence type="ECO:0000256" key="1">
    <source>
        <dbReference type="ARBA" id="ARBA00022723"/>
    </source>
</evidence>
<feature type="domain" description="4Fe-4S ferredoxin-type" evidence="7">
    <location>
        <begin position="566"/>
        <end position="596"/>
    </location>
</feature>
<dbReference type="PANTHER" id="PTHR43710">
    <property type="entry name" value="2-HYDROXYACYL-COA LYASE"/>
    <property type="match status" value="1"/>
</dbReference>
<feature type="binding site" evidence="5">
    <location>
        <position position="578"/>
    </location>
    <ligand>
        <name>[4Fe-4S] cluster</name>
        <dbReference type="ChEBI" id="CHEBI:49883"/>
        <label>1</label>
    </ligand>
</feature>
<dbReference type="InterPro" id="IPR017900">
    <property type="entry name" value="4Fe4S_Fe_S_CS"/>
</dbReference>
<feature type="binding site" evidence="5">
    <location>
        <position position="586"/>
    </location>
    <ligand>
        <name>[4Fe-4S] cluster</name>
        <dbReference type="ChEBI" id="CHEBI:49883"/>
        <label>2</label>
    </ligand>
</feature>
<dbReference type="Proteomes" id="UP001158066">
    <property type="component" value="Unassembled WGS sequence"/>
</dbReference>
<evidence type="ECO:0000256" key="3">
    <source>
        <dbReference type="ARBA" id="ARBA00023004"/>
    </source>
</evidence>
<evidence type="ECO:0000313" key="8">
    <source>
        <dbReference type="EMBL" id="SMP65852.1"/>
    </source>
</evidence>
<dbReference type="CDD" id="cd07034">
    <property type="entry name" value="TPP_PYR_PFOR_IOR-alpha_like"/>
    <property type="match status" value="1"/>
</dbReference>
<feature type="binding site" evidence="5">
    <location>
        <position position="619"/>
    </location>
    <ligand>
        <name>[4Fe-4S] cluster</name>
        <dbReference type="ChEBI" id="CHEBI:49883"/>
        <label>1</label>
    </ligand>
</feature>
<dbReference type="CDD" id="cd02008">
    <property type="entry name" value="TPP_IOR_alpha"/>
    <property type="match status" value="1"/>
</dbReference>
<evidence type="ECO:0000256" key="6">
    <source>
        <dbReference type="SAM" id="MobiDB-lite"/>
    </source>
</evidence>
<dbReference type="InterPro" id="IPR017721">
    <property type="entry name" value="IorA"/>
</dbReference>
<keyword evidence="5" id="KW-0004">4Fe-4S</keyword>
<dbReference type="PROSITE" id="PS00198">
    <property type="entry name" value="4FE4S_FER_1"/>
    <property type="match status" value="1"/>
</dbReference>
<dbReference type="InterPro" id="IPR011766">
    <property type="entry name" value="TPP_enzyme_TPP-bd"/>
</dbReference>
<dbReference type="GO" id="GO:0043805">
    <property type="term" value="F:indolepyruvate ferredoxin oxidoreductase activity"/>
    <property type="evidence" value="ECO:0007669"/>
    <property type="project" value="InterPro"/>
</dbReference>
<dbReference type="SUPFAM" id="SSF46548">
    <property type="entry name" value="alpha-helical ferredoxin"/>
    <property type="match status" value="1"/>
</dbReference>
<dbReference type="Pfam" id="PF01855">
    <property type="entry name" value="POR_N"/>
    <property type="match status" value="1"/>
</dbReference>
<dbReference type="PIRSF" id="PIRSF006439">
    <property type="entry name" value="Indolepyruvate_ferr_oxidored"/>
    <property type="match status" value="1"/>
</dbReference>
<evidence type="ECO:0000256" key="5">
    <source>
        <dbReference type="PIRSR" id="PIRSR006439-50"/>
    </source>
</evidence>
<dbReference type="InterPro" id="IPR002880">
    <property type="entry name" value="Pyrv_Fd/Flavodoxin_OxRdtase_N"/>
</dbReference>
<feature type="region of interest" description="Disordered" evidence="6">
    <location>
        <begin position="628"/>
        <end position="671"/>
    </location>
</feature>
<evidence type="ECO:0000313" key="9">
    <source>
        <dbReference type="Proteomes" id="UP001158066"/>
    </source>
</evidence>
<dbReference type="AlphaFoldDB" id="A0AA45WY45"/>
<feature type="binding site" evidence="5">
    <location>
        <position position="575"/>
    </location>
    <ligand>
        <name>[4Fe-4S] cluster</name>
        <dbReference type="ChEBI" id="CHEBI:49883"/>
        <label>1</label>
    </ligand>
</feature>